<feature type="domain" description="GmrSD restriction endonucleases C-terminal" evidence="2">
    <location>
        <begin position="452"/>
        <end position="618"/>
    </location>
</feature>
<proteinExistence type="predicted"/>
<organism evidence="3 4">
    <name type="scientific">Aeromonas caviae</name>
    <name type="common">Aeromonas punctata</name>
    <dbReference type="NCBI Taxonomy" id="648"/>
    <lineage>
        <taxon>Bacteria</taxon>
        <taxon>Pseudomonadati</taxon>
        <taxon>Pseudomonadota</taxon>
        <taxon>Gammaproteobacteria</taxon>
        <taxon>Aeromonadales</taxon>
        <taxon>Aeromonadaceae</taxon>
        <taxon>Aeromonas</taxon>
    </lineage>
</organism>
<comment type="caution">
    <text evidence="3">The sequence shown here is derived from an EMBL/GenBank/DDBJ whole genome shotgun (WGS) entry which is preliminary data.</text>
</comment>
<protein>
    <recommendedName>
        <fullName evidence="5">DUF262 domain-containing protein</fullName>
    </recommendedName>
</protein>
<name>A0AA37CY11_AERCA</name>
<evidence type="ECO:0000313" key="3">
    <source>
        <dbReference type="EMBL" id="GJA63994.1"/>
    </source>
</evidence>
<dbReference type="Pfam" id="PF07510">
    <property type="entry name" value="GmrSD_C"/>
    <property type="match status" value="1"/>
</dbReference>
<dbReference type="Pfam" id="PF03235">
    <property type="entry name" value="GmrSD_N"/>
    <property type="match status" value="1"/>
</dbReference>
<dbReference type="PANTHER" id="PTHR35149">
    <property type="entry name" value="SLL5132 PROTEIN"/>
    <property type="match status" value="1"/>
</dbReference>
<gene>
    <name evidence="3" type="ORF">KAM351_26050</name>
</gene>
<feature type="domain" description="GmrSD restriction endonucleases N-terminal" evidence="1">
    <location>
        <begin position="8"/>
        <end position="257"/>
    </location>
</feature>
<dbReference type="InterPro" id="IPR004919">
    <property type="entry name" value="GmrSD_N"/>
</dbReference>
<dbReference type="Proteomes" id="UP000886934">
    <property type="component" value="Unassembled WGS sequence"/>
</dbReference>
<evidence type="ECO:0008006" key="5">
    <source>
        <dbReference type="Google" id="ProtNLM"/>
    </source>
</evidence>
<dbReference type="RefSeq" id="WP_223924229.1">
    <property type="nucleotide sequence ID" value="NZ_BPND01000001.1"/>
</dbReference>
<dbReference type="EMBL" id="BPNN01000037">
    <property type="protein sequence ID" value="GJA63994.1"/>
    <property type="molecule type" value="Genomic_DNA"/>
</dbReference>
<sequence>MKSETLTVQQIFQDRRQYCVPFYQRAYVWTQRNQWSALLEDITEKAQARLSGGTKPTPHFLGAIVLEPQPKFGLLGVDTLHIIDGQQRLTTLQYILASIRLALRTTDLLDFEAVVLSCLQNTNEATMRNKEIERFKLWPTFRDQAHFIQSLNVDHIDDLRNVFSDSFTLHGTLRKHFSHPPSLEALWFFSNAFIELIRAEGHSPQENAAALIEAVLADLKLVSISLEAEDDAQVIFETLNGRGAELHATDLIRNYIFMRAEHDGIDTAALYENEWKTFEDAYWSEKQRRGRINKPRMEWLIHTMLQAERQREIDLSRLYNEYRDYVSKDSPSHRADKQVELLNRFAFQYKELVGGLGVTPVACLGRRIAAYDVTTLYPLALLISVADISEAEKTTMYNDLISYVVRRAVCGLTPKNYNNVFMNVLRHLAKTGISSIELRNILKSLNGEASRWPEDSEFLNACITAPLYPGRLDAQKMRSMLTELEGELRRSVKTEEPVAPNLSSLDIDHLMPQNWYSHWPLESGHTVTDSDAIAVNQVVLTGAELTPEQQLVRKRQQAITTLGNLTLLNLSVNRSVQHSAFLKKRDGLIAHTSLRLNVPLIAKDKWDEDEIIIRGELLGNAALKVWSKGD</sequence>
<accession>A0AA37CY11</accession>
<evidence type="ECO:0000313" key="4">
    <source>
        <dbReference type="Proteomes" id="UP000886934"/>
    </source>
</evidence>
<dbReference type="InterPro" id="IPR011089">
    <property type="entry name" value="GmrSD_C"/>
</dbReference>
<evidence type="ECO:0000259" key="2">
    <source>
        <dbReference type="Pfam" id="PF07510"/>
    </source>
</evidence>
<evidence type="ECO:0000259" key="1">
    <source>
        <dbReference type="Pfam" id="PF03235"/>
    </source>
</evidence>
<dbReference type="PANTHER" id="PTHR35149:SF1">
    <property type="entry name" value="DUF5655 DOMAIN-CONTAINING PROTEIN"/>
    <property type="match status" value="1"/>
</dbReference>
<dbReference type="AlphaFoldDB" id="A0AA37CY11"/>
<reference evidence="3" key="1">
    <citation type="submission" date="2021-07" db="EMBL/GenBank/DDBJ databases">
        <title>Draft genome sequence of carbapenem-resistant Aeromonas spp. in Japan.</title>
        <authorList>
            <person name="Maehana S."/>
            <person name="Suzuki M."/>
            <person name="Kitasato H."/>
        </authorList>
    </citation>
    <scope>NUCLEOTIDE SEQUENCE</scope>
    <source>
        <strain evidence="3">KAM351</strain>
    </source>
</reference>